<keyword evidence="6" id="KW-0964">Secreted</keyword>
<dbReference type="Proteomes" id="UP000595140">
    <property type="component" value="Unassembled WGS sequence"/>
</dbReference>
<dbReference type="GO" id="GO:0052793">
    <property type="term" value="F:pectin acetylesterase activity"/>
    <property type="evidence" value="ECO:0007669"/>
    <property type="project" value="TreeGrafter"/>
</dbReference>
<evidence type="ECO:0000256" key="2">
    <source>
        <dbReference type="ARBA" id="ARBA00004191"/>
    </source>
</evidence>
<proteinExistence type="inferred from homology"/>
<keyword evidence="4 6" id="KW-0134">Cell wall</keyword>
<gene>
    <name evidence="7" type="ORF">CCAM_LOCUS45337</name>
</gene>
<dbReference type="OrthoDB" id="2015280at2759"/>
<dbReference type="GO" id="GO:0071555">
    <property type="term" value="P:cell wall organization"/>
    <property type="evidence" value="ECO:0007669"/>
    <property type="project" value="UniProtKB-KW"/>
</dbReference>
<dbReference type="InterPro" id="IPR029058">
    <property type="entry name" value="AB_hydrolase_fold"/>
</dbReference>
<evidence type="ECO:0000256" key="1">
    <source>
        <dbReference type="ARBA" id="ARBA00003534"/>
    </source>
</evidence>
<keyword evidence="8" id="KW-1185">Reference proteome</keyword>
<protein>
    <recommendedName>
        <fullName evidence="6">Pectin acetylesterase</fullName>
        <ecNumber evidence="6">3.1.1.-</ecNumber>
    </recommendedName>
</protein>
<dbReference type="SUPFAM" id="SSF53474">
    <property type="entry name" value="alpha/beta-Hydrolases"/>
    <property type="match status" value="1"/>
</dbReference>
<accession>A0A484NPN8</accession>
<comment type="function">
    <text evidence="1 6">Hydrolyzes acetyl esters in homogalacturonan regions of pectin. In type I primary cell wall, galacturonic acid residues of pectin can be acetylated at the O-2 and O-3 positions. Decreasing the degree of acetylation of pectin gels in vitro alters their physical properties.</text>
</comment>
<keyword evidence="6" id="KW-0378">Hydrolase</keyword>
<dbReference type="InterPro" id="IPR004963">
    <property type="entry name" value="PAE/NOTUM"/>
</dbReference>
<evidence type="ECO:0000256" key="3">
    <source>
        <dbReference type="ARBA" id="ARBA00005784"/>
    </source>
</evidence>
<evidence type="ECO:0000313" key="8">
    <source>
        <dbReference type="Proteomes" id="UP000595140"/>
    </source>
</evidence>
<organism evidence="7 8">
    <name type="scientific">Cuscuta campestris</name>
    <dbReference type="NCBI Taxonomy" id="132261"/>
    <lineage>
        <taxon>Eukaryota</taxon>
        <taxon>Viridiplantae</taxon>
        <taxon>Streptophyta</taxon>
        <taxon>Embryophyta</taxon>
        <taxon>Tracheophyta</taxon>
        <taxon>Spermatophyta</taxon>
        <taxon>Magnoliopsida</taxon>
        <taxon>eudicotyledons</taxon>
        <taxon>Gunneridae</taxon>
        <taxon>Pentapetalae</taxon>
        <taxon>asterids</taxon>
        <taxon>lamiids</taxon>
        <taxon>Solanales</taxon>
        <taxon>Convolvulaceae</taxon>
        <taxon>Cuscuteae</taxon>
        <taxon>Cuscuta</taxon>
        <taxon>Cuscuta subgen. Grammica</taxon>
        <taxon>Cuscuta sect. Cleistogrammica</taxon>
    </lineage>
</organism>
<dbReference type="PANTHER" id="PTHR21562">
    <property type="entry name" value="NOTUM-RELATED"/>
    <property type="match status" value="1"/>
</dbReference>
<comment type="subcellular location">
    <subcellularLocation>
        <location evidence="2 6">Secreted</location>
        <location evidence="2 6">Cell wall</location>
    </subcellularLocation>
</comment>
<dbReference type="GO" id="GO:0009505">
    <property type="term" value="C:plant-type cell wall"/>
    <property type="evidence" value="ECO:0007669"/>
    <property type="project" value="TreeGrafter"/>
</dbReference>
<dbReference type="AlphaFoldDB" id="A0A484NPN8"/>
<sequence>MVKVELQKWVYGLVCFMLLVLMRTKGCMVNITFVEGAVGKGAVCLDGSAPAYHLDRGSGDGVNNWLIHFEGGGWCNNVTTCLERRDTNLGSSTRMEKQVAFEGILSDLAIRNPDFYNWNRVNVRYCDGSSYTGDVEAVNPKTNLHFRGARVFVAVIEELLANGMKDAKNALLSGCSAGGLTSILHCDKFKGLLPPSATVKCLADAGYFINVLDISRTPHIEQFYDDVVTTHGSANSLPSLCTSKMKAGLCFFPQNMARYTETPLFLVNSAYDVWQIWNILVPDVADRQGTWLSCKLDSEKCSDAQLQTLHGFRLEFLKALDGLGPASSRGYFINSCFAHCQTEAQETWLAKDSPTLNGTVKLMFSLLELLGSTLTLR</sequence>
<dbReference type="Pfam" id="PF03283">
    <property type="entry name" value="PAE"/>
    <property type="match status" value="1"/>
</dbReference>
<reference evidence="7 8" key="1">
    <citation type="submission" date="2018-04" db="EMBL/GenBank/DDBJ databases">
        <authorList>
            <person name="Vogel A."/>
        </authorList>
    </citation>
    <scope>NUCLEOTIDE SEQUENCE [LARGE SCALE GENOMIC DNA]</scope>
</reference>
<evidence type="ECO:0000313" key="7">
    <source>
        <dbReference type="EMBL" id="VFR03562.1"/>
    </source>
</evidence>
<name>A0A484NPN8_9ASTE</name>
<comment type="similarity">
    <text evidence="3 6">Belongs to the pectinacetylesterase family.</text>
</comment>
<evidence type="ECO:0000256" key="4">
    <source>
        <dbReference type="ARBA" id="ARBA00022512"/>
    </source>
</evidence>
<dbReference type="PANTHER" id="PTHR21562:SF93">
    <property type="entry name" value="PECTIN ACETYLESTERASE 8"/>
    <property type="match status" value="1"/>
</dbReference>
<evidence type="ECO:0000256" key="6">
    <source>
        <dbReference type="RuleBase" id="RU363114"/>
    </source>
</evidence>
<dbReference type="EMBL" id="OOIL02006896">
    <property type="protein sequence ID" value="VFR03562.1"/>
    <property type="molecule type" value="Genomic_DNA"/>
</dbReference>
<evidence type="ECO:0000256" key="5">
    <source>
        <dbReference type="ARBA" id="ARBA00023316"/>
    </source>
</evidence>
<dbReference type="EC" id="3.1.1.-" evidence="6"/>
<keyword evidence="5 6" id="KW-0961">Cell wall biogenesis/degradation</keyword>